<dbReference type="Gene3D" id="2.40.160.120">
    <property type="match status" value="1"/>
</dbReference>
<name>A0AA88R5P6_9ASTE</name>
<dbReference type="Proteomes" id="UP001187471">
    <property type="component" value="Unassembled WGS sequence"/>
</dbReference>
<dbReference type="PROSITE" id="PS01013">
    <property type="entry name" value="OSBP"/>
    <property type="match status" value="1"/>
</dbReference>
<dbReference type="PANTHER" id="PTHR10972">
    <property type="entry name" value="OXYSTEROL-BINDING PROTEIN-RELATED"/>
    <property type="match status" value="1"/>
</dbReference>
<dbReference type="InterPro" id="IPR037239">
    <property type="entry name" value="OSBP_sf"/>
</dbReference>
<evidence type="ECO:0000313" key="4">
    <source>
        <dbReference type="Proteomes" id="UP001187471"/>
    </source>
</evidence>
<dbReference type="PANTHER" id="PTHR10972:SF102">
    <property type="entry name" value="OXYSTEROL-BINDING PROTEIN"/>
    <property type="match status" value="1"/>
</dbReference>
<dbReference type="EMBL" id="JAVXUO010001716">
    <property type="protein sequence ID" value="KAK2979748.1"/>
    <property type="molecule type" value="Genomic_DNA"/>
</dbReference>
<accession>A0AA88R5P6</accession>
<keyword evidence="4" id="KW-1185">Reference proteome</keyword>
<dbReference type="Gene3D" id="6.10.140.1150">
    <property type="match status" value="1"/>
</dbReference>
<dbReference type="GO" id="GO:0016020">
    <property type="term" value="C:membrane"/>
    <property type="evidence" value="ECO:0007669"/>
    <property type="project" value="TreeGrafter"/>
</dbReference>
<evidence type="ECO:0000256" key="1">
    <source>
        <dbReference type="ARBA" id="ARBA00008842"/>
    </source>
</evidence>
<evidence type="ECO:0008006" key="5">
    <source>
        <dbReference type="Google" id="ProtNLM"/>
    </source>
</evidence>
<protein>
    <recommendedName>
        <fullName evidence="5">Oxysterol-binding protein</fullName>
    </recommendedName>
</protein>
<gene>
    <name evidence="3" type="ORF">RJ640_003487</name>
</gene>
<comment type="similarity">
    <text evidence="1 2">Belongs to the OSBP family.</text>
</comment>
<dbReference type="InterPro" id="IPR000648">
    <property type="entry name" value="Oxysterol-bd"/>
</dbReference>
<reference evidence="3" key="1">
    <citation type="submission" date="2022-12" db="EMBL/GenBank/DDBJ databases">
        <title>Draft genome assemblies for two species of Escallonia (Escalloniales).</title>
        <authorList>
            <person name="Chanderbali A."/>
            <person name="Dervinis C."/>
            <person name="Anghel I."/>
            <person name="Soltis D."/>
            <person name="Soltis P."/>
            <person name="Zapata F."/>
        </authorList>
    </citation>
    <scope>NUCLEOTIDE SEQUENCE</scope>
    <source>
        <strain evidence="3">UCBG92.1500</strain>
        <tissue evidence="3">Leaf</tissue>
    </source>
</reference>
<dbReference type="GO" id="GO:0005829">
    <property type="term" value="C:cytosol"/>
    <property type="evidence" value="ECO:0007669"/>
    <property type="project" value="TreeGrafter"/>
</dbReference>
<dbReference type="FunFam" id="2.40.160.120:FF:000011">
    <property type="entry name" value="Oxysterol-binding protein-related protein 4C"/>
    <property type="match status" value="1"/>
</dbReference>
<dbReference type="Pfam" id="PF01237">
    <property type="entry name" value="Oxysterol_BP"/>
    <property type="match status" value="1"/>
</dbReference>
<sequence length="468" mass="52175">DPGASAVLTSPLSLEEESDTNYRAPNLLQRVVSLLKNVRPGSDLTRFQAKNKHLTIPSISKYRRRSQYPLPPLFNIPKSQLQCYGESVYCTGQDMLSRCANGTSSVDRFTSVVAWSISTLRPLTFGVAPYNPILGETHHASRGALNVLVEQVSHHPPVSALHATNEEDNIETTWCHYAVPKFYGTSIETVVHGQKQLKLLTKDETYVINSPKLVIRFFPIPSVDWLGNVTIRCEESGLEAELCYKGSSFLGRRANYRSIRGKITSLSSSKPIYEISGHWDRTVTVKDTTNGKLTVIYNAKEVLSGLKTPTVKDSQGIWPSESAVVWGEVSRGILSKWWDKAREAKKAIGEKERKFCQRERVKRRNLEYLTARKLDGSAHQTRSGCHLRQLLSLYNLTLVYHPSKNLSAGLLAGEHHAGLEPFGLANKRVRTDLASNRALLALLVSFLAIEAKSIGETSARKAEYGSRK</sequence>
<evidence type="ECO:0000313" key="3">
    <source>
        <dbReference type="EMBL" id="KAK2979748.1"/>
    </source>
</evidence>
<dbReference type="InterPro" id="IPR018494">
    <property type="entry name" value="Oxysterol-bd_CS"/>
</dbReference>
<feature type="non-terminal residue" evidence="3">
    <location>
        <position position="1"/>
    </location>
</feature>
<comment type="caution">
    <text evidence="3">The sequence shown here is derived from an EMBL/GenBank/DDBJ whole genome shotgun (WGS) entry which is preliminary data.</text>
</comment>
<dbReference type="GO" id="GO:0032934">
    <property type="term" value="F:sterol binding"/>
    <property type="evidence" value="ECO:0007669"/>
    <property type="project" value="TreeGrafter"/>
</dbReference>
<dbReference type="SUPFAM" id="SSF144000">
    <property type="entry name" value="Oxysterol-binding protein-like"/>
    <property type="match status" value="1"/>
</dbReference>
<proteinExistence type="inferred from homology"/>
<dbReference type="AlphaFoldDB" id="A0AA88R5P6"/>
<organism evidence="3 4">
    <name type="scientific">Escallonia rubra</name>
    <dbReference type="NCBI Taxonomy" id="112253"/>
    <lineage>
        <taxon>Eukaryota</taxon>
        <taxon>Viridiplantae</taxon>
        <taxon>Streptophyta</taxon>
        <taxon>Embryophyta</taxon>
        <taxon>Tracheophyta</taxon>
        <taxon>Spermatophyta</taxon>
        <taxon>Magnoliopsida</taxon>
        <taxon>eudicotyledons</taxon>
        <taxon>Gunneridae</taxon>
        <taxon>Pentapetalae</taxon>
        <taxon>asterids</taxon>
        <taxon>campanulids</taxon>
        <taxon>Escalloniales</taxon>
        <taxon>Escalloniaceae</taxon>
        <taxon>Escallonia</taxon>
    </lineage>
</organism>
<evidence type="ECO:0000256" key="2">
    <source>
        <dbReference type="RuleBase" id="RU003844"/>
    </source>
</evidence>